<keyword evidence="2" id="KW-0812">Transmembrane</keyword>
<accession>A0ABY5KT26</accession>
<organism evidence="3 4">
    <name type="scientific">Cellulomonas xiejunii</name>
    <dbReference type="NCBI Taxonomy" id="2968083"/>
    <lineage>
        <taxon>Bacteria</taxon>
        <taxon>Bacillati</taxon>
        <taxon>Actinomycetota</taxon>
        <taxon>Actinomycetes</taxon>
        <taxon>Micrococcales</taxon>
        <taxon>Cellulomonadaceae</taxon>
        <taxon>Cellulomonas</taxon>
    </lineage>
</organism>
<keyword evidence="2" id="KW-1133">Transmembrane helix</keyword>
<keyword evidence="2" id="KW-0472">Membrane</keyword>
<sequence>MTERNFDTSGLTRAASDTFTVRRVFGEPYERDGLLVVPVARVAGVTGSGAGNDERSSSDGGGGGFAAHVRPLGVFELGDDGARWHPAVDVNRAILGGQIAATIVASVWALAWAVRRR</sequence>
<feature type="transmembrane region" description="Helical" evidence="2">
    <location>
        <begin position="93"/>
        <end position="114"/>
    </location>
</feature>
<dbReference type="EMBL" id="CP101987">
    <property type="protein sequence ID" value="UUI73364.1"/>
    <property type="molecule type" value="Genomic_DNA"/>
</dbReference>
<evidence type="ECO:0000313" key="3">
    <source>
        <dbReference type="EMBL" id="UUI73364.1"/>
    </source>
</evidence>
<evidence type="ECO:0008006" key="5">
    <source>
        <dbReference type="Google" id="ProtNLM"/>
    </source>
</evidence>
<proteinExistence type="predicted"/>
<name>A0ABY5KT26_9CELL</name>
<evidence type="ECO:0000256" key="1">
    <source>
        <dbReference type="SAM" id="MobiDB-lite"/>
    </source>
</evidence>
<protein>
    <recommendedName>
        <fullName evidence="5">Sporulation protein</fullName>
    </recommendedName>
</protein>
<feature type="region of interest" description="Disordered" evidence="1">
    <location>
        <begin position="45"/>
        <end position="64"/>
    </location>
</feature>
<evidence type="ECO:0000313" key="4">
    <source>
        <dbReference type="Proteomes" id="UP001316384"/>
    </source>
</evidence>
<evidence type="ECO:0000256" key="2">
    <source>
        <dbReference type="SAM" id="Phobius"/>
    </source>
</evidence>
<gene>
    <name evidence="3" type="ORF">NP048_08030</name>
</gene>
<dbReference type="Proteomes" id="UP001316384">
    <property type="component" value="Chromosome"/>
</dbReference>
<dbReference type="RefSeq" id="WP_227577671.1">
    <property type="nucleotide sequence ID" value="NZ_CP101987.1"/>
</dbReference>
<reference evidence="3 4" key="1">
    <citation type="submission" date="2022-07" db="EMBL/GenBank/DDBJ databases">
        <title>Novel species in genus cellulomonas.</title>
        <authorList>
            <person name="Ye L."/>
        </authorList>
    </citation>
    <scope>NUCLEOTIDE SEQUENCE [LARGE SCALE GENOMIC DNA]</scope>
    <source>
        <strain evidence="4">zg-B89</strain>
    </source>
</reference>
<keyword evidence="4" id="KW-1185">Reference proteome</keyword>